<comment type="cofactor">
    <cofactor evidence="1">
        <name>Zn(2+)</name>
        <dbReference type="ChEBI" id="CHEBI:29105"/>
    </cofactor>
</comment>
<evidence type="ECO:0000256" key="2">
    <source>
        <dbReference type="ARBA" id="ARBA00007749"/>
    </source>
</evidence>
<dbReference type="InterPro" id="IPR001279">
    <property type="entry name" value="Metallo-B-lactamas"/>
</dbReference>
<dbReference type="CDD" id="cd07730">
    <property type="entry name" value="metallo-hydrolase-like_MBL-fold"/>
    <property type="match status" value="1"/>
</dbReference>
<dbReference type="GO" id="GO:0016787">
    <property type="term" value="F:hydrolase activity"/>
    <property type="evidence" value="ECO:0007669"/>
    <property type="project" value="UniProtKB-KW"/>
</dbReference>
<dbReference type="SMART" id="SM00849">
    <property type="entry name" value="Lactamase_B"/>
    <property type="match status" value="1"/>
</dbReference>
<dbReference type="Proteomes" id="UP000231019">
    <property type="component" value="Unassembled WGS sequence"/>
</dbReference>
<evidence type="ECO:0000256" key="4">
    <source>
        <dbReference type="ARBA" id="ARBA00022801"/>
    </source>
</evidence>
<keyword evidence="4 7" id="KW-0378">Hydrolase</keyword>
<dbReference type="PANTHER" id="PTHR42978">
    <property type="entry name" value="QUORUM-QUENCHING LACTONASE YTNP-RELATED-RELATED"/>
    <property type="match status" value="1"/>
</dbReference>
<keyword evidence="3" id="KW-0479">Metal-binding</keyword>
<evidence type="ECO:0000256" key="5">
    <source>
        <dbReference type="ARBA" id="ARBA00022833"/>
    </source>
</evidence>
<reference evidence="7 8" key="1">
    <citation type="submission" date="2017-09" db="EMBL/GenBank/DDBJ databases">
        <title>Depth-based differentiation of microbial function through sediment-hosted aquifers and enrichment of novel symbionts in the deep terrestrial subsurface.</title>
        <authorList>
            <person name="Probst A.J."/>
            <person name="Ladd B."/>
            <person name="Jarett J.K."/>
            <person name="Geller-Mcgrath D.E."/>
            <person name="Sieber C.M."/>
            <person name="Emerson J.B."/>
            <person name="Anantharaman K."/>
            <person name="Thomas B.C."/>
            <person name="Malmstrom R."/>
            <person name="Stieglmeier M."/>
            <person name="Klingl A."/>
            <person name="Woyke T."/>
            <person name="Ryan C.M."/>
            <person name="Banfield J.F."/>
        </authorList>
    </citation>
    <scope>NUCLEOTIDE SEQUENCE [LARGE SCALE GENOMIC DNA]</scope>
    <source>
        <strain evidence="7">CG17_big_fil_post_rev_8_21_14_2_50_48_46</strain>
    </source>
</reference>
<dbReference type="EMBL" id="PFFQ01000012">
    <property type="protein sequence ID" value="PIW18390.1"/>
    <property type="molecule type" value="Genomic_DNA"/>
</dbReference>
<organism evidence="7 8">
    <name type="scientific">bacterium (Candidatus Blackallbacteria) CG17_big_fil_post_rev_8_21_14_2_50_48_46</name>
    <dbReference type="NCBI Taxonomy" id="2014261"/>
    <lineage>
        <taxon>Bacteria</taxon>
        <taxon>Candidatus Blackallbacteria</taxon>
    </lineage>
</organism>
<feature type="domain" description="Metallo-beta-lactamase" evidence="6">
    <location>
        <begin position="31"/>
        <end position="266"/>
    </location>
</feature>
<evidence type="ECO:0000256" key="3">
    <source>
        <dbReference type="ARBA" id="ARBA00022723"/>
    </source>
</evidence>
<accession>A0A2M7G8F0</accession>
<gene>
    <name evidence="7" type="ORF">COW36_03610</name>
</gene>
<dbReference type="Pfam" id="PF00753">
    <property type="entry name" value="Lactamase_B"/>
    <property type="match status" value="1"/>
</dbReference>
<dbReference type="GO" id="GO:0046872">
    <property type="term" value="F:metal ion binding"/>
    <property type="evidence" value="ECO:0007669"/>
    <property type="project" value="UniProtKB-KW"/>
</dbReference>
<comment type="caution">
    <text evidence="7">The sequence shown here is derived from an EMBL/GenBank/DDBJ whole genome shotgun (WGS) entry which is preliminary data.</text>
</comment>
<evidence type="ECO:0000313" key="8">
    <source>
        <dbReference type="Proteomes" id="UP000231019"/>
    </source>
</evidence>
<dbReference type="PANTHER" id="PTHR42978:SF2">
    <property type="entry name" value="102 KBASES UNSTABLE REGION: FROM 1 TO 119443"/>
    <property type="match status" value="1"/>
</dbReference>
<keyword evidence="5" id="KW-0862">Zinc</keyword>
<evidence type="ECO:0000313" key="7">
    <source>
        <dbReference type="EMBL" id="PIW18390.1"/>
    </source>
</evidence>
<name>A0A2M7G8F0_9BACT</name>
<comment type="similarity">
    <text evidence="2">Belongs to the metallo-beta-lactamase superfamily.</text>
</comment>
<sequence>MLKLSLLKGGYCTHRKNMVLRGASSETCQFPSMFALIEHPQQGYLLFDTGYSTRFFEETRTYPAKLYAQLTPVFLKPEETAKAQLESRGISPEQINTILISHFHGDHVTGLRDFPKARLVCLKSGYEKVRALRGLSATRMGFLPGLLPDDFEKRALLIDRENSPLRVAAVEPFAYTYDLFGDQSILLIPLEGHFAGQMGVLLKLESEQRCFLIADACWLKEGWQNIHLPHPVAMAIMNDRVQYKQDLIKIRAFHEISPETQIIPSHCTESLEAFILKQAETVL</sequence>
<protein>
    <submittedName>
        <fullName evidence="7">MBL fold metallo-hydrolase</fullName>
    </submittedName>
</protein>
<proteinExistence type="inferred from homology"/>
<dbReference type="AlphaFoldDB" id="A0A2M7G8F0"/>
<evidence type="ECO:0000259" key="6">
    <source>
        <dbReference type="SMART" id="SM00849"/>
    </source>
</evidence>
<evidence type="ECO:0000256" key="1">
    <source>
        <dbReference type="ARBA" id="ARBA00001947"/>
    </source>
</evidence>
<dbReference type="Gene3D" id="3.60.15.10">
    <property type="entry name" value="Ribonuclease Z/Hydroxyacylglutathione hydrolase-like"/>
    <property type="match status" value="1"/>
</dbReference>
<dbReference type="SUPFAM" id="SSF56281">
    <property type="entry name" value="Metallo-hydrolase/oxidoreductase"/>
    <property type="match status" value="1"/>
</dbReference>
<dbReference type="InterPro" id="IPR051013">
    <property type="entry name" value="MBL_superfamily_lactonases"/>
</dbReference>
<dbReference type="InterPro" id="IPR036866">
    <property type="entry name" value="RibonucZ/Hydroxyglut_hydro"/>
</dbReference>